<organism evidence="1 2">
    <name type="scientific">Rangifer tarandus platyrhynchus</name>
    <name type="common">Svalbard reindeer</name>
    <dbReference type="NCBI Taxonomy" id="3082113"/>
    <lineage>
        <taxon>Eukaryota</taxon>
        <taxon>Metazoa</taxon>
        <taxon>Chordata</taxon>
        <taxon>Craniata</taxon>
        <taxon>Vertebrata</taxon>
        <taxon>Euteleostomi</taxon>
        <taxon>Mammalia</taxon>
        <taxon>Eutheria</taxon>
        <taxon>Laurasiatheria</taxon>
        <taxon>Artiodactyla</taxon>
        <taxon>Ruminantia</taxon>
        <taxon>Pecora</taxon>
        <taxon>Cervidae</taxon>
        <taxon>Odocoileinae</taxon>
        <taxon>Rangifer</taxon>
    </lineage>
</organism>
<sequence length="71" mass="7709">MLCAGVMSGKKDACRGDSGGPLSCRRKSDGKWILTGIVSWGHGCGRPNFPGVYTRVSNFVPWIHKYVPSLL</sequence>
<accession>A0AC59ZGX5</accession>
<dbReference type="EMBL" id="OX596113">
    <property type="protein sequence ID" value="CAN0417067.1"/>
    <property type="molecule type" value="Genomic_DNA"/>
</dbReference>
<evidence type="ECO:0000313" key="1">
    <source>
        <dbReference type="EMBL" id="CAN0417067.1"/>
    </source>
</evidence>
<evidence type="ECO:0000313" key="2">
    <source>
        <dbReference type="Proteomes" id="UP001162501"/>
    </source>
</evidence>
<gene>
    <name evidence="1" type="ORF">MRATA1EN22A_LOCUS18201</name>
</gene>
<dbReference type="Proteomes" id="UP001162501">
    <property type="component" value="Chromosome 29"/>
</dbReference>
<name>A0AC59ZGX5_RANTA</name>
<reference evidence="1" key="2">
    <citation type="submission" date="2025-03" db="EMBL/GenBank/DDBJ databases">
        <authorList>
            <consortium name="ELIXIR-Norway"/>
            <consortium name="Elixir Norway"/>
        </authorList>
    </citation>
    <scope>NUCLEOTIDE SEQUENCE</scope>
</reference>
<reference evidence="1" key="1">
    <citation type="submission" date="2023-05" db="EMBL/GenBank/DDBJ databases">
        <authorList>
            <consortium name="ELIXIR-Norway"/>
        </authorList>
    </citation>
    <scope>NUCLEOTIDE SEQUENCE</scope>
</reference>
<protein>
    <submittedName>
        <fullName evidence="1">Uncharacterized protein</fullName>
    </submittedName>
</protein>
<proteinExistence type="predicted"/>